<dbReference type="EMBL" id="JBHSFE010000016">
    <property type="protein sequence ID" value="MFC4610363.1"/>
    <property type="molecule type" value="Genomic_DNA"/>
</dbReference>
<comment type="caution">
    <text evidence="1">The sequence shown here is derived from an EMBL/GenBank/DDBJ whole genome shotgun (WGS) entry which is preliminary data.</text>
</comment>
<reference evidence="2" key="1">
    <citation type="journal article" date="2019" name="Int. J. Syst. Evol. Microbiol.">
        <title>The Global Catalogue of Microorganisms (GCM) 10K type strain sequencing project: providing services to taxonomists for standard genome sequencing and annotation.</title>
        <authorList>
            <consortium name="The Broad Institute Genomics Platform"/>
            <consortium name="The Broad Institute Genome Sequencing Center for Infectious Disease"/>
            <person name="Wu L."/>
            <person name="Ma J."/>
        </authorList>
    </citation>
    <scope>NUCLEOTIDE SEQUENCE [LARGE SCALE GENOMIC DNA]</scope>
    <source>
        <strain evidence="2">CGMCC 4.7139</strain>
    </source>
</reference>
<organism evidence="1 2">
    <name type="scientific">Streptomyces maoxianensis</name>
    <dbReference type="NCBI Taxonomy" id="1459942"/>
    <lineage>
        <taxon>Bacteria</taxon>
        <taxon>Bacillati</taxon>
        <taxon>Actinomycetota</taxon>
        <taxon>Actinomycetes</taxon>
        <taxon>Kitasatosporales</taxon>
        <taxon>Streptomycetaceae</taxon>
        <taxon>Streptomyces</taxon>
    </lineage>
</organism>
<protein>
    <submittedName>
        <fullName evidence="1">Uncharacterized protein</fullName>
    </submittedName>
</protein>
<sequence>MLKDPFPHGFAYSVWPAAVTGKDLRRRASRHAPARFATVTVLDEGGYEIVRRDAAASTKSPTVMVASQ</sequence>
<accession>A0ABV9G9Z9</accession>
<proteinExistence type="predicted"/>
<gene>
    <name evidence="1" type="ORF">ACFO9E_21495</name>
</gene>
<evidence type="ECO:0000313" key="1">
    <source>
        <dbReference type="EMBL" id="MFC4610363.1"/>
    </source>
</evidence>
<dbReference type="Proteomes" id="UP001595993">
    <property type="component" value="Unassembled WGS sequence"/>
</dbReference>
<evidence type="ECO:0000313" key="2">
    <source>
        <dbReference type="Proteomes" id="UP001595993"/>
    </source>
</evidence>
<dbReference type="RefSeq" id="WP_381198270.1">
    <property type="nucleotide sequence ID" value="NZ_JBHSFE010000016.1"/>
</dbReference>
<keyword evidence="2" id="KW-1185">Reference proteome</keyword>
<name>A0ABV9G9Z9_9ACTN</name>